<dbReference type="SUPFAM" id="SSF55298">
    <property type="entry name" value="YjgF-like"/>
    <property type="match status" value="1"/>
</dbReference>
<reference evidence="2" key="1">
    <citation type="submission" date="2022-03" db="EMBL/GenBank/DDBJ databases">
        <title>De novo assembled genomes of Belliella spp. (Cyclobacteriaceae) strains.</title>
        <authorList>
            <person name="Szabo A."/>
            <person name="Korponai K."/>
            <person name="Felfoldi T."/>
        </authorList>
    </citation>
    <scope>NUCLEOTIDE SEQUENCE</scope>
    <source>
        <strain evidence="2">DSM 107340</strain>
    </source>
</reference>
<dbReference type="Pfam" id="PF01042">
    <property type="entry name" value="Ribonuc_L-PSP"/>
    <property type="match status" value="1"/>
</dbReference>
<protein>
    <submittedName>
        <fullName evidence="2">RidA family protein</fullName>
    </submittedName>
</protein>
<dbReference type="RefSeq" id="WP_241276663.1">
    <property type="nucleotide sequence ID" value="NZ_JAKZGS010000031.1"/>
</dbReference>
<keyword evidence="1" id="KW-0732">Signal</keyword>
<dbReference type="InterPro" id="IPR006175">
    <property type="entry name" value="YjgF/YER057c/UK114"/>
</dbReference>
<feature type="signal peptide" evidence="1">
    <location>
        <begin position="1"/>
        <end position="23"/>
    </location>
</feature>
<organism evidence="2 3">
    <name type="scientific">Belliella calami</name>
    <dbReference type="NCBI Taxonomy" id="2923436"/>
    <lineage>
        <taxon>Bacteria</taxon>
        <taxon>Pseudomonadati</taxon>
        <taxon>Bacteroidota</taxon>
        <taxon>Cytophagia</taxon>
        <taxon>Cytophagales</taxon>
        <taxon>Cyclobacteriaceae</taxon>
        <taxon>Belliella</taxon>
    </lineage>
</organism>
<evidence type="ECO:0000313" key="3">
    <source>
        <dbReference type="Proteomes" id="UP001165488"/>
    </source>
</evidence>
<dbReference type="PANTHER" id="PTHR11803">
    <property type="entry name" value="2-IMINOBUTANOATE/2-IMINOPROPANOATE DEAMINASE RIDA"/>
    <property type="match status" value="1"/>
</dbReference>
<proteinExistence type="predicted"/>
<dbReference type="EMBL" id="JAKZGS010000031">
    <property type="protein sequence ID" value="MCH7400172.1"/>
    <property type="molecule type" value="Genomic_DNA"/>
</dbReference>
<dbReference type="PANTHER" id="PTHR11803:SF59">
    <property type="entry name" value="ENDORIBONUCLEASE"/>
    <property type="match status" value="1"/>
</dbReference>
<dbReference type="Gene3D" id="3.30.1330.40">
    <property type="entry name" value="RutC-like"/>
    <property type="match status" value="1"/>
</dbReference>
<sequence length="174" mass="19394">MKKVSLICALFSLLLVVACSVQIEDKAVEVSSDNKNQEIVKFDRPDASILKGVKIPADKLYFYTSGLVADLINPDAAVGKYERYGDTYQQSISILKKIQATLKEGGFDLEDVFFLRVYLAPNKEGIVDWDAWFKAYGEYFNNEDNPNKVARSTIAVYALANPDLLIEIEAVAAK</sequence>
<gene>
    <name evidence="2" type="ORF">MM236_19420</name>
</gene>
<accession>A0ABS9UU74</accession>
<evidence type="ECO:0000313" key="2">
    <source>
        <dbReference type="EMBL" id="MCH7400172.1"/>
    </source>
</evidence>
<dbReference type="Proteomes" id="UP001165488">
    <property type="component" value="Unassembled WGS sequence"/>
</dbReference>
<evidence type="ECO:0000256" key="1">
    <source>
        <dbReference type="SAM" id="SignalP"/>
    </source>
</evidence>
<dbReference type="InterPro" id="IPR035959">
    <property type="entry name" value="RutC-like_sf"/>
</dbReference>
<feature type="chain" id="PRO_5047449936" evidence="1">
    <location>
        <begin position="24"/>
        <end position="174"/>
    </location>
</feature>
<keyword evidence="3" id="KW-1185">Reference proteome</keyword>
<comment type="caution">
    <text evidence="2">The sequence shown here is derived from an EMBL/GenBank/DDBJ whole genome shotgun (WGS) entry which is preliminary data.</text>
</comment>
<dbReference type="CDD" id="cd06151">
    <property type="entry name" value="YjgF_YER057c_UK114_like_3"/>
    <property type="match status" value="1"/>
</dbReference>
<dbReference type="PROSITE" id="PS51257">
    <property type="entry name" value="PROKAR_LIPOPROTEIN"/>
    <property type="match status" value="1"/>
</dbReference>
<name>A0ABS9UU74_9BACT</name>